<feature type="active site" evidence="6">
    <location>
        <position position="161"/>
    </location>
</feature>
<evidence type="ECO:0000256" key="4">
    <source>
        <dbReference type="ARBA" id="ARBA00013208"/>
    </source>
</evidence>
<evidence type="ECO:0000259" key="8">
    <source>
        <dbReference type="Pfam" id="PF10502"/>
    </source>
</evidence>
<evidence type="ECO:0000256" key="5">
    <source>
        <dbReference type="ARBA" id="ARBA00022801"/>
    </source>
</evidence>
<comment type="caution">
    <text evidence="9">The sequence shown here is derived from an EMBL/GenBank/DDBJ whole genome shotgun (WGS) entry which is preliminary data.</text>
</comment>
<comment type="subcellular location">
    <subcellularLocation>
        <location evidence="2">Cell membrane</location>
        <topology evidence="2">Single-pass type II membrane protein</topology>
    </subcellularLocation>
    <subcellularLocation>
        <location evidence="7">Membrane</location>
        <topology evidence="7">Single-pass type II membrane protein</topology>
    </subcellularLocation>
</comment>
<dbReference type="SUPFAM" id="SSF51306">
    <property type="entry name" value="LexA/Signal peptidase"/>
    <property type="match status" value="1"/>
</dbReference>
<dbReference type="InterPro" id="IPR019533">
    <property type="entry name" value="Peptidase_S26"/>
</dbReference>
<evidence type="ECO:0000313" key="10">
    <source>
        <dbReference type="Proteomes" id="UP000703893"/>
    </source>
</evidence>
<dbReference type="GO" id="GO:0006465">
    <property type="term" value="P:signal peptide processing"/>
    <property type="evidence" value="ECO:0007669"/>
    <property type="project" value="InterPro"/>
</dbReference>
<evidence type="ECO:0000256" key="7">
    <source>
        <dbReference type="RuleBase" id="RU362042"/>
    </source>
</evidence>
<dbReference type="InterPro" id="IPR036286">
    <property type="entry name" value="LexA/Signal_pep-like_sf"/>
</dbReference>
<dbReference type="Proteomes" id="UP000703893">
    <property type="component" value="Unassembled WGS sequence"/>
</dbReference>
<evidence type="ECO:0000256" key="2">
    <source>
        <dbReference type="ARBA" id="ARBA00004401"/>
    </source>
</evidence>
<dbReference type="InterPro" id="IPR019758">
    <property type="entry name" value="Pept_S26A_signal_pept_1_CS"/>
</dbReference>
<keyword evidence="7" id="KW-0812">Transmembrane</keyword>
<dbReference type="PANTHER" id="PTHR43390:SF1">
    <property type="entry name" value="CHLOROPLAST PROCESSING PEPTIDASE"/>
    <property type="match status" value="1"/>
</dbReference>
<evidence type="ECO:0000256" key="3">
    <source>
        <dbReference type="ARBA" id="ARBA00009370"/>
    </source>
</evidence>
<dbReference type="EC" id="3.4.21.89" evidence="4 7"/>
<accession>A0A937X337</accession>
<dbReference type="PROSITE" id="PS00761">
    <property type="entry name" value="SPASE_I_3"/>
    <property type="match status" value="1"/>
</dbReference>
<organism evidence="9 10">
    <name type="scientific">Candidatus Tanganyikabacteria bacterium</name>
    <dbReference type="NCBI Taxonomy" id="2961651"/>
    <lineage>
        <taxon>Bacteria</taxon>
        <taxon>Bacillati</taxon>
        <taxon>Candidatus Sericytochromatia</taxon>
        <taxon>Candidatus Tanganyikabacteria</taxon>
    </lineage>
</organism>
<dbReference type="AlphaFoldDB" id="A0A937X337"/>
<reference evidence="9 10" key="1">
    <citation type="submission" date="2019-03" db="EMBL/GenBank/DDBJ databases">
        <title>Lake Tanganyika Metagenome-Assembled Genomes (MAGs).</title>
        <authorList>
            <person name="Tran P."/>
        </authorList>
    </citation>
    <scope>NUCLEOTIDE SEQUENCE [LARGE SCALE GENOMIC DNA]</scope>
    <source>
        <strain evidence="9">K_DeepCast_65m_m2_236</strain>
    </source>
</reference>
<evidence type="ECO:0000256" key="1">
    <source>
        <dbReference type="ARBA" id="ARBA00000677"/>
    </source>
</evidence>
<keyword evidence="7" id="KW-0645">Protease</keyword>
<evidence type="ECO:0000256" key="6">
    <source>
        <dbReference type="PIRSR" id="PIRSR600223-1"/>
    </source>
</evidence>
<sequence>MAALSEDLDLTFGILAVGSYASAFMLLFLIVSCGTAYVWADALARNKSMAQALVWALTSALVAPLGFFLYIWIHLREGPTGITPPLFSVRGLAILATVFLVLFFGINPSIAFPVTNEGASMEPELRAGDRLIGDKLSVGAGSLRRGNIVLLRDLDGDLIVKRIVGLPGETIAVYQGRTWINGQELAEPYLNSRIRYFMPPLSVPDDTYFVLGDNRNISVDSHI</sequence>
<dbReference type="PROSITE" id="PS00760">
    <property type="entry name" value="SPASE_I_2"/>
    <property type="match status" value="1"/>
</dbReference>
<feature type="transmembrane region" description="Helical" evidence="7">
    <location>
        <begin position="52"/>
        <end position="75"/>
    </location>
</feature>
<keyword evidence="7" id="KW-0472">Membrane</keyword>
<proteinExistence type="inferred from homology"/>
<keyword evidence="7" id="KW-1133">Transmembrane helix</keyword>
<dbReference type="PRINTS" id="PR00727">
    <property type="entry name" value="LEADERPTASE"/>
</dbReference>
<dbReference type="GO" id="GO:0005886">
    <property type="term" value="C:plasma membrane"/>
    <property type="evidence" value="ECO:0007669"/>
    <property type="project" value="UniProtKB-SubCell"/>
</dbReference>
<comment type="catalytic activity">
    <reaction evidence="1 7">
        <text>Cleavage of hydrophobic, N-terminal signal or leader sequences from secreted and periplasmic proteins.</text>
        <dbReference type="EC" id="3.4.21.89"/>
    </reaction>
</comment>
<dbReference type="InterPro" id="IPR000223">
    <property type="entry name" value="Pept_S26A_signal_pept_1"/>
</dbReference>
<dbReference type="InterPro" id="IPR019757">
    <property type="entry name" value="Pept_S26A_signal_pept_1_Lys-AS"/>
</dbReference>
<feature type="domain" description="Peptidase S26" evidence="8">
    <location>
        <begin position="95"/>
        <end position="222"/>
    </location>
</feature>
<keyword evidence="5 7" id="KW-0378">Hydrolase</keyword>
<dbReference type="Pfam" id="PF10502">
    <property type="entry name" value="Peptidase_S26"/>
    <property type="match status" value="1"/>
</dbReference>
<protein>
    <recommendedName>
        <fullName evidence="4 7">Signal peptidase I</fullName>
        <ecNumber evidence="4 7">3.4.21.89</ecNumber>
    </recommendedName>
</protein>
<comment type="caution">
    <text evidence="7">Lacks conserved residue(s) required for the propagation of feature annotation.</text>
</comment>
<feature type="transmembrane region" description="Helical" evidence="7">
    <location>
        <begin position="12"/>
        <end position="40"/>
    </location>
</feature>
<gene>
    <name evidence="9" type="primary">lepB</name>
    <name evidence="9" type="ORF">FJZ00_08375</name>
</gene>
<dbReference type="CDD" id="cd06530">
    <property type="entry name" value="S26_SPase_I"/>
    <property type="match status" value="1"/>
</dbReference>
<dbReference type="NCBIfam" id="TIGR02227">
    <property type="entry name" value="sigpep_I_bact"/>
    <property type="match status" value="1"/>
</dbReference>
<feature type="transmembrane region" description="Helical" evidence="7">
    <location>
        <begin position="87"/>
        <end position="106"/>
    </location>
</feature>
<dbReference type="GO" id="GO:0004252">
    <property type="term" value="F:serine-type endopeptidase activity"/>
    <property type="evidence" value="ECO:0007669"/>
    <property type="project" value="InterPro"/>
</dbReference>
<dbReference type="PANTHER" id="PTHR43390">
    <property type="entry name" value="SIGNAL PEPTIDASE I"/>
    <property type="match status" value="1"/>
</dbReference>
<name>A0A937X337_9BACT</name>
<evidence type="ECO:0000313" key="9">
    <source>
        <dbReference type="EMBL" id="MBM3275156.1"/>
    </source>
</evidence>
<feature type="active site" evidence="6">
    <location>
        <position position="120"/>
    </location>
</feature>
<dbReference type="GO" id="GO:0009003">
    <property type="term" value="F:signal peptidase activity"/>
    <property type="evidence" value="ECO:0007669"/>
    <property type="project" value="UniProtKB-EC"/>
</dbReference>
<comment type="similarity">
    <text evidence="3 7">Belongs to the peptidase S26 family.</text>
</comment>
<dbReference type="EMBL" id="VGJX01000465">
    <property type="protein sequence ID" value="MBM3275156.1"/>
    <property type="molecule type" value="Genomic_DNA"/>
</dbReference>
<dbReference type="Gene3D" id="2.10.109.10">
    <property type="entry name" value="Umud Fragment, subunit A"/>
    <property type="match status" value="1"/>
</dbReference>
<feature type="non-terminal residue" evidence="9">
    <location>
        <position position="223"/>
    </location>
</feature>